<evidence type="ECO:0000256" key="3">
    <source>
        <dbReference type="ARBA" id="ARBA00022741"/>
    </source>
</evidence>
<feature type="compositionally biased region" description="Polar residues" evidence="8">
    <location>
        <begin position="374"/>
        <end position="387"/>
    </location>
</feature>
<feature type="compositionally biased region" description="Low complexity" evidence="8">
    <location>
        <begin position="348"/>
        <end position="362"/>
    </location>
</feature>
<keyword evidence="11" id="KW-1185">Reference proteome</keyword>
<dbReference type="EMBL" id="CMVM020000116">
    <property type="status" value="NOT_ANNOTATED_CDS"/>
    <property type="molecule type" value="Genomic_DNA"/>
</dbReference>
<sequence>MPRRGFDTIRRIPIVVIPRKRKYKNYISRRRNTQLIASLRRCFSDPILYRSYNHWEGLTKPFSPKNVSSSSSSSSFAPSNHAAPIAAIPEATYFDDPTMKVEIRARKKSALLASKKSKLKEEGIISREVTKSVVQKDESEKMRSKGNGKLPNAFDYEMNKTEIAANYSDDVNFDVNEERENLTEVTLRAPTPPTTSRIRPRNIASRNVMLSKITTVETPLIKRCFLDSAKYQEGSGSNRKDYHREYVNLPSGSNNLDEREEERTAEQKAQNTVTAVTAAFSTLTLVPQQTELEREAVAEYANDAGDVAVIGAKGAESVKATDEIMIKSGVDETEKPTVSVAQQMPNLNSVNNNNNSDISIGNDTRERKSRKVIPQSSVISLVPPSSTRKPKQPIKVFSHNSLLATLQLPPSVSAKVDRIIANAERKEKERRSNHAAVNSSDRSDRLQPASSSKSHVTGAGQTPSSSVAPSVARPVVQDDHDGHLIYQDGDIIQGKYEIVRTLGEGTFGKVVQVKDDTKGGRQFALKVIKNVSKYREAARLEINVLNKLQEKDPSGKFLVIQLLDNFDYHGHVCLLFELLGLSVFDFMKANNYQAYPMEQARYIAYQLCYAVKFMHDNRLTHTDLKPENILFLNSSYRIVEDGKKKRPLRIIDDARVRLIDLGSATFDHEHHSTIVSTRHYRAPEVILELGWSQPCDVWSIGCILFELYLGITLFQTHDNREHLAMMERILGTLPYRMCRKSKTKYFYHGRLDWNEKTQAGQYVRDNCKPLSRYMKSNDPEDVELFDIISEMLTYEPSQRITLGSALDHRYFKRLAPHLRLHESGTSSNGSSSSATAPAATKIVTAEAIVIAEGDGDGEER</sequence>
<dbReference type="AlphaFoldDB" id="A0A8R1XTS8"/>
<feature type="region of interest" description="Disordered" evidence="8">
    <location>
        <begin position="348"/>
        <end position="393"/>
    </location>
</feature>
<dbReference type="InterPro" id="IPR051175">
    <property type="entry name" value="CLK_kinases"/>
</dbReference>
<keyword evidence="5 7" id="KW-0067">ATP-binding</keyword>
<reference evidence="11" key="1">
    <citation type="submission" date="2013-10" db="EMBL/GenBank/DDBJ databases">
        <title>Genome sequencing of Onchocerca volvulus.</title>
        <authorList>
            <person name="Cotton J."/>
            <person name="Tsai J."/>
            <person name="Stanley E."/>
            <person name="Tracey A."/>
            <person name="Holroyd N."/>
            <person name="Lustigman S."/>
            <person name="Berriman M."/>
        </authorList>
    </citation>
    <scope>NUCLEOTIDE SEQUENCE</scope>
</reference>
<name>A0A8R1XTS8_ONCVO</name>
<dbReference type="PROSITE" id="PS00108">
    <property type="entry name" value="PROTEIN_KINASE_ST"/>
    <property type="match status" value="1"/>
</dbReference>
<feature type="domain" description="Protein kinase" evidence="9">
    <location>
        <begin position="496"/>
        <end position="811"/>
    </location>
</feature>
<protein>
    <submittedName>
        <fullName evidence="10">Protein kinase domain-containing protein</fullName>
    </submittedName>
</protein>
<feature type="compositionally biased region" description="Basic and acidic residues" evidence="8">
    <location>
        <begin position="423"/>
        <end position="432"/>
    </location>
</feature>
<keyword evidence="4" id="KW-0418">Kinase</keyword>
<feature type="region of interest" description="Disordered" evidence="8">
    <location>
        <begin position="423"/>
        <end position="471"/>
    </location>
</feature>
<dbReference type="InterPro" id="IPR000719">
    <property type="entry name" value="Prot_kinase_dom"/>
</dbReference>
<dbReference type="Pfam" id="PF00069">
    <property type="entry name" value="Pkinase"/>
    <property type="match status" value="1"/>
</dbReference>
<keyword evidence="1" id="KW-0723">Serine/threonine-protein kinase</keyword>
<dbReference type="SMART" id="SM00220">
    <property type="entry name" value="S_TKc"/>
    <property type="match status" value="1"/>
</dbReference>
<dbReference type="PROSITE" id="PS50011">
    <property type="entry name" value="PROTEIN_KINASE_DOM"/>
    <property type="match status" value="1"/>
</dbReference>
<keyword evidence="3 7" id="KW-0547">Nucleotide-binding</keyword>
<reference evidence="10" key="2">
    <citation type="submission" date="2022-06" db="UniProtKB">
        <authorList>
            <consortium name="EnsemblMetazoa"/>
        </authorList>
    </citation>
    <scope>IDENTIFICATION</scope>
</reference>
<organism evidence="10 11">
    <name type="scientific">Onchocerca volvulus</name>
    <dbReference type="NCBI Taxonomy" id="6282"/>
    <lineage>
        <taxon>Eukaryota</taxon>
        <taxon>Metazoa</taxon>
        <taxon>Ecdysozoa</taxon>
        <taxon>Nematoda</taxon>
        <taxon>Chromadorea</taxon>
        <taxon>Rhabditida</taxon>
        <taxon>Spirurina</taxon>
        <taxon>Spiruromorpha</taxon>
        <taxon>Filarioidea</taxon>
        <taxon>Onchocercidae</taxon>
        <taxon>Onchocerca</taxon>
    </lineage>
</organism>
<evidence type="ECO:0000313" key="11">
    <source>
        <dbReference type="Proteomes" id="UP000024404"/>
    </source>
</evidence>
<dbReference type="PANTHER" id="PTHR45646:SF11">
    <property type="entry name" value="SERINE_THREONINE-PROTEIN KINASE DOA"/>
    <property type="match status" value="1"/>
</dbReference>
<comment type="similarity">
    <text evidence="6">Belongs to the protein kinase superfamily. CMGC Ser/Thr protein kinase family. Lammer subfamily.</text>
</comment>
<dbReference type="Proteomes" id="UP000024404">
    <property type="component" value="Unassembled WGS sequence"/>
</dbReference>
<evidence type="ECO:0000256" key="4">
    <source>
        <dbReference type="ARBA" id="ARBA00022777"/>
    </source>
</evidence>
<evidence type="ECO:0000313" key="10">
    <source>
        <dbReference type="EnsemblMetazoa" id="OVOC3510.1"/>
    </source>
</evidence>
<dbReference type="CDD" id="cd14134">
    <property type="entry name" value="PKc_CLK"/>
    <property type="match status" value="1"/>
</dbReference>
<dbReference type="InterPro" id="IPR011009">
    <property type="entry name" value="Kinase-like_dom_sf"/>
</dbReference>
<dbReference type="InterPro" id="IPR008271">
    <property type="entry name" value="Ser/Thr_kinase_AS"/>
</dbReference>
<dbReference type="GO" id="GO:0043484">
    <property type="term" value="P:regulation of RNA splicing"/>
    <property type="evidence" value="ECO:0007669"/>
    <property type="project" value="TreeGrafter"/>
</dbReference>
<dbReference type="PANTHER" id="PTHR45646">
    <property type="entry name" value="SERINE/THREONINE-PROTEIN KINASE DOA-RELATED"/>
    <property type="match status" value="1"/>
</dbReference>
<dbReference type="GO" id="GO:0005634">
    <property type="term" value="C:nucleus"/>
    <property type="evidence" value="ECO:0007669"/>
    <property type="project" value="TreeGrafter"/>
</dbReference>
<evidence type="ECO:0000259" key="9">
    <source>
        <dbReference type="PROSITE" id="PS50011"/>
    </source>
</evidence>
<evidence type="ECO:0000256" key="1">
    <source>
        <dbReference type="ARBA" id="ARBA00022527"/>
    </source>
</evidence>
<feature type="binding site" evidence="7">
    <location>
        <position position="526"/>
    </location>
    <ligand>
        <name>ATP</name>
        <dbReference type="ChEBI" id="CHEBI:30616"/>
    </ligand>
</feature>
<keyword evidence="2" id="KW-0808">Transferase</keyword>
<evidence type="ECO:0000256" key="5">
    <source>
        <dbReference type="ARBA" id="ARBA00022840"/>
    </source>
</evidence>
<evidence type="ECO:0000256" key="7">
    <source>
        <dbReference type="PROSITE-ProRule" id="PRU10141"/>
    </source>
</evidence>
<feature type="region of interest" description="Disordered" evidence="8">
    <location>
        <begin position="232"/>
        <end position="270"/>
    </location>
</feature>
<dbReference type="InterPro" id="IPR017441">
    <property type="entry name" value="Protein_kinase_ATP_BS"/>
</dbReference>
<feature type="compositionally biased region" description="Polar residues" evidence="8">
    <location>
        <begin position="448"/>
        <end position="462"/>
    </location>
</feature>
<evidence type="ECO:0000256" key="6">
    <source>
        <dbReference type="ARBA" id="ARBA00037966"/>
    </source>
</evidence>
<dbReference type="EnsemblMetazoa" id="OVOC3510.1">
    <property type="protein sequence ID" value="OVOC3510.1"/>
    <property type="gene ID" value="WBGene00240319"/>
</dbReference>
<dbReference type="Gene3D" id="3.30.200.20">
    <property type="entry name" value="Phosphorylase Kinase, domain 1"/>
    <property type="match status" value="1"/>
</dbReference>
<dbReference type="GO" id="GO:0004674">
    <property type="term" value="F:protein serine/threonine kinase activity"/>
    <property type="evidence" value="ECO:0007669"/>
    <property type="project" value="UniProtKB-KW"/>
</dbReference>
<proteinExistence type="inferred from homology"/>
<accession>A0A8R1XTS8</accession>
<dbReference type="SUPFAM" id="SSF56112">
    <property type="entry name" value="Protein kinase-like (PK-like)"/>
    <property type="match status" value="1"/>
</dbReference>
<evidence type="ECO:0000256" key="8">
    <source>
        <dbReference type="SAM" id="MobiDB-lite"/>
    </source>
</evidence>
<dbReference type="GO" id="GO:0005524">
    <property type="term" value="F:ATP binding"/>
    <property type="evidence" value="ECO:0007669"/>
    <property type="project" value="UniProtKB-UniRule"/>
</dbReference>
<dbReference type="Gene3D" id="1.10.510.10">
    <property type="entry name" value="Transferase(Phosphotransferase) domain 1"/>
    <property type="match status" value="1"/>
</dbReference>
<dbReference type="PROSITE" id="PS00107">
    <property type="entry name" value="PROTEIN_KINASE_ATP"/>
    <property type="match status" value="1"/>
</dbReference>
<evidence type="ECO:0000256" key="2">
    <source>
        <dbReference type="ARBA" id="ARBA00022679"/>
    </source>
</evidence>